<comment type="function">
    <text evidence="1">Binds mRNA; thus facilitating recognition of the initiation point. It is needed to translate mRNA with a short Shine-Dalgarno (SD) purine-rich sequence.</text>
</comment>
<dbReference type="Pfam" id="PF00575">
    <property type="entry name" value="S1"/>
    <property type="match status" value="1"/>
</dbReference>
<evidence type="ECO:0000259" key="3">
    <source>
        <dbReference type="PROSITE" id="PS50126"/>
    </source>
</evidence>
<dbReference type="OrthoDB" id="9810507at2"/>
<feature type="region of interest" description="Disordered" evidence="2">
    <location>
        <begin position="73"/>
        <end position="150"/>
    </location>
</feature>
<name>A0A1H0AA11_9FIRM</name>
<feature type="domain" description="S1 motif" evidence="3">
    <location>
        <begin position="6"/>
        <end position="74"/>
    </location>
</feature>
<dbReference type="RefSeq" id="WP_092640002.1">
    <property type="nucleotide sequence ID" value="NZ_FNID01000015.1"/>
</dbReference>
<dbReference type="InterPro" id="IPR012340">
    <property type="entry name" value="NA-bd_OB-fold"/>
</dbReference>
<dbReference type="InterPro" id="IPR003029">
    <property type="entry name" value="S1_domain"/>
</dbReference>
<dbReference type="GO" id="GO:0003729">
    <property type="term" value="F:mRNA binding"/>
    <property type="evidence" value="ECO:0007669"/>
    <property type="project" value="TreeGrafter"/>
</dbReference>
<keyword evidence="5" id="KW-1185">Reference proteome</keyword>
<gene>
    <name evidence="4" type="ORF">SAMN05192585_11560</name>
</gene>
<organism evidence="4 5">
    <name type="scientific">Acetanaerobacterium elongatum</name>
    <dbReference type="NCBI Taxonomy" id="258515"/>
    <lineage>
        <taxon>Bacteria</taxon>
        <taxon>Bacillati</taxon>
        <taxon>Bacillota</taxon>
        <taxon>Clostridia</taxon>
        <taxon>Eubacteriales</taxon>
        <taxon>Oscillospiraceae</taxon>
        <taxon>Acetanaerobacterium</taxon>
    </lineage>
</organism>
<proteinExistence type="predicted"/>
<dbReference type="InterPro" id="IPR050437">
    <property type="entry name" value="Ribos_protein_bS1-like"/>
</dbReference>
<feature type="compositionally biased region" description="Basic and acidic residues" evidence="2">
    <location>
        <begin position="115"/>
        <end position="138"/>
    </location>
</feature>
<feature type="compositionally biased region" description="Basic and acidic residues" evidence="2">
    <location>
        <begin position="91"/>
        <end position="107"/>
    </location>
</feature>
<dbReference type="PROSITE" id="PS50126">
    <property type="entry name" value="S1"/>
    <property type="match status" value="1"/>
</dbReference>
<dbReference type="PANTHER" id="PTHR10724">
    <property type="entry name" value="30S RIBOSOMAL PROTEIN S1"/>
    <property type="match status" value="1"/>
</dbReference>
<reference evidence="4 5" key="1">
    <citation type="submission" date="2016-10" db="EMBL/GenBank/DDBJ databases">
        <authorList>
            <person name="de Groot N.N."/>
        </authorList>
    </citation>
    <scope>NUCLEOTIDE SEQUENCE [LARGE SCALE GENOMIC DNA]</scope>
    <source>
        <strain evidence="4 5">CGMCC 1.5012</strain>
    </source>
</reference>
<evidence type="ECO:0000256" key="1">
    <source>
        <dbReference type="ARBA" id="ARBA00025604"/>
    </source>
</evidence>
<dbReference type="SUPFAM" id="SSF50249">
    <property type="entry name" value="Nucleic acid-binding proteins"/>
    <property type="match status" value="1"/>
</dbReference>
<dbReference type="AlphaFoldDB" id="A0A1H0AA11"/>
<dbReference type="Gene3D" id="2.40.50.140">
    <property type="entry name" value="Nucleic acid-binding proteins"/>
    <property type="match status" value="1"/>
</dbReference>
<dbReference type="GO" id="GO:0003735">
    <property type="term" value="F:structural constituent of ribosome"/>
    <property type="evidence" value="ECO:0007669"/>
    <property type="project" value="TreeGrafter"/>
</dbReference>
<dbReference type="SMART" id="SM00316">
    <property type="entry name" value="S1"/>
    <property type="match status" value="1"/>
</dbReference>
<dbReference type="STRING" id="258515.SAMN05192585_11560"/>
<protein>
    <submittedName>
        <fullName evidence="4">S1 RNA binding domain protein</fullName>
    </submittedName>
</protein>
<dbReference type="CDD" id="cd05692">
    <property type="entry name" value="S1_RPS1_repeat_hs4"/>
    <property type="match status" value="1"/>
</dbReference>
<dbReference type="FunFam" id="2.40.50.140:FF:000103">
    <property type="entry name" value="protein RRP5 homolog"/>
    <property type="match status" value="1"/>
</dbReference>
<dbReference type="Proteomes" id="UP000199182">
    <property type="component" value="Unassembled WGS sequence"/>
</dbReference>
<evidence type="ECO:0000313" key="4">
    <source>
        <dbReference type="EMBL" id="SDN29783.1"/>
    </source>
</evidence>
<dbReference type="EMBL" id="FNID01000015">
    <property type="protein sequence ID" value="SDN29783.1"/>
    <property type="molecule type" value="Genomic_DNA"/>
</dbReference>
<accession>A0A1H0AA11</accession>
<sequence length="150" mass="16363">MQLEVGSLVTGKVTSITKFGAFIDLGEGKTGMVHISEIAPTYVNEIRDHLTEGQEVKVKVLTVGTDGKIGLSIKKAIDNPPPAAHSPQKPFRREGGRGGADFGRRNNESMTFEDMMNKFKQSSDEKMYDLKRSVESKRGSSGTKRGAKFG</sequence>
<evidence type="ECO:0000256" key="2">
    <source>
        <dbReference type="SAM" id="MobiDB-lite"/>
    </source>
</evidence>
<evidence type="ECO:0000313" key="5">
    <source>
        <dbReference type="Proteomes" id="UP000199182"/>
    </source>
</evidence>
<dbReference type="GO" id="GO:0006412">
    <property type="term" value="P:translation"/>
    <property type="evidence" value="ECO:0007669"/>
    <property type="project" value="TreeGrafter"/>
</dbReference>